<reference evidence="3" key="4">
    <citation type="submission" date="2025-05" db="UniProtKB">
        <authorList>
            <consortium name="EnsemblFungi"/>
        </authorList>
    </citation>
    <scope>IDENTIFICATION</scope>
    <source>
        <strain evidence="3">isolate 1-1 / race 1 (BBBD)</strain>
    </source>
</reference>
<evidence type="ECO:0000313" key="4">
    <source>
        <dbReference type="Proteomes" id="UP000005240"/>
    </source>
</evidence>
<sequence>MTEEFRMIKIKPQDKTLGFDGTNVERFLADYQLAARLDGASELDMAQQVRFFIRGAEIKDVVETLDGFEPPNWTLLKAAMLSHWGKIDTARFTTQDLENLVQGWKDKGGVSSVVDFQDFRKSWQPIQSYLLRKDHIDSVEEIKRLYYQSFSVGLQERIRDQLIKDKTMITTQDNRFKLPTFEILKKAVEEVMKNQTALTFEGSRAEVPVPSAFFKNSNDVMQRMEAERRPKEAPHQARAPATMDDLERMLQSFEQRLEQKFAAQARPSTPRGPMVCYYCHREGHGLGRCTELQKDKEAKLVEQRGGSFFLPNGALIPVDNSRPIRHVVASYSPKAATASASEAEFRTTCGSLDPWQPPTISSQSFSGTYQADPARKKHEPPKPFKAPSVPPSAVLRPARKKTSPQPGSDTDEMGAEPELFERTPKAPEGEDNVQGSSAPKPAPKVVPPSPKVRFERGVAKDHPQVAEGMLRKVFNLPVPNITVSKLLAVAPSLAEGMKRWVSRRRVEVGAEEMKVASGTLAEDSEGDGRIKGMKLYSCPLGYMPCLVGDKESNALPLIDSGSQLNLISDSMASKFNISPRVNFSSAVYGIGNQACELVGVAEDVPIRVGKTIIGSCHFWITRMDGPLIFGRPFLMDFNASLNFDNYQVGERILLPDSTGRKIEVSLCSVDSGRWEREFPGHGRKAVLSNKGKARDDPSEGHHFL</sequence>
<feature type="region of interest" description="Disordered" evidence="1">
    <location>
        <begin position="349"/>
        <end position="450"/>
    </location>
</feature>
<accession>A0A0C4EHK7</accession>
<dbReference type="EMBL" id="ADAS02000009">
    <property type="protein sequence ID" value="OAV98021.1"/>
    <property type="molecule type" value="Genomic_DNA"/>
</dbReference>
<evidence type="ECO:0008006" key="5">
    <source>
        <dbReference type="Google" id="ProtNLM"/>
    </source>
</evidence>
<dbReference type="STRING" id="630390.A0A0C4EHK7"/>
<keyword evidence="4" id="KW-1185">Reference proteome</keyword>
<dbReference type="CDD" id="cd00303">
    <property type="entry name" value="retropepsin_like"/>
    <property type="match status" value="1"/>
</dbReference>
<evidence type="ECO:0000256" key="1">
    <source>
        <dbReference type="SAM" id="MobiDB-lite"/>
    </source>
</evidence>
<reference evidence="2" key="2">
    <citation type="submission" date="2016-05" db="EMBL/GenBank/DDBJ databases">
        <title>Comparative analysis highlights variable genome content of wheat rusts and divergence of the mating loci.</title>
        <authorList>
            <person name="Cuomo C.A."/>
            <person name="Bakkeren G."/>
            <person name="Szabo L."/>
            <person name="Khalil H."/>
            <person name="Joly D."/>
            <person name="Goldberg J."/>
            <person name="Young S."/>
            <person name="Zeng Q."/>
            <person name="Fellers J."/>
        </authorList>
    </citation>
    <scope>NUCLEOTIDE SEQUENCE [LARGE SCALE GENOMIC DNA]</scope>
    <source>
        <strain evidence="2">1-1 BBBD Race 1</strain>
    </source>
</reference>
<feature type="compositionally biased region" description="Low complexity" evidence="1">
    <location>
        <begin position="385"/>
        <end position="394"/>
    </location>
</feature>
<dbReference type="Gene3D" id="2.40.70.10">
    <property type="entry name" value="Acid Proteases"/>
    <property type="match status" value="1"/>
</dbReference>
<dbReference type="SUPFAM" id="SSF50630">
    <property type="entry name" value="Acid proteases"/>
    <property type="match status" value="1"/>
</dbReference>
<dbReference type="AlphaFoldDB" id="A0A0C4EHK7"/>
<feature type="compositionally biased region" description="Polar residues" evidence="1">
    <location>
        <begin position="358"/>
        <end position="369"/>
    </location>
</feature>
<dbReference type="EnsemblFungi" id="PTTG_00223-t43_1">
    <property type="protein sequence ID" value="PTTG_00223-t43_1-p1"/>
    <property type="gene ID" value="PTTG_00223"/>
</dbReference>
<organism evidence="2">
    <name type="scientific">Puccinia triticina (isolate 1-1 / race 1 (BBBD))</name>
    <name type="common">Brown leaf rust fungus</name>
    <dbReference type="NCBI Taxonomy" id="630390"/>
    <lineage>
        <taxon>Eukaryota</taxon>
        <taxon>Fungi</taxon>
        <taxon>Dikarya</taxon>
        <taxon>Basidiomycota</taxon>
        <taxon>Pucciniomycotina</taxon>
        <taxon>Pucciniomycetes</taxon>
        <taxon>Pucciniales</taxon>
        <taxon>Pucciniaceae</taxon>
        <taxon>Puccinia</taxon>
    </lineage>
</organism>
<evidence type="ECO:0000313" key="3">
    <source>
        <dbReference type="EnsemblFungi" id="PTTG_00223-t43_1-p1"/>
    </source>
</evidence>
<name>A0A0C4EHK7_PUCT1</name>
<evidence type="ECO:0000313" key="2">
    <source>
        <dbReference type="EMBL" id="OAV98021.1"/>
    </source>
</evidence>
<gene>
    <name evidence="2" type="ORF">PTTG_00223</name>
</gene>
<feature type="region of interest" description="Disordered" evidence="1">
    <location>
        <begin position="685"/>
        <end position="704"/>
    </location>
</feature>
<dbReference type="Proteomes" id="UP000005240">
    <property type="component" value="Unassembled WGS sequence"/>
</dbReference>
<dbReference type="InterPro" id="IPR021109">
    <property type="entry name" value="Peptidase_aspartic_dom_sf"/>
</dbReference>
<protein>
    <recommendedName>
        <fullName evidence="5">Peptidase A2 domain-containing protein</fullName>
    </recommendedName>
</protein>
<feature type="compositionally biased region" description="Pro residues" evidence="1">
    <location>
        <begin position="440"/>
        <end position="450"/>
    </location>
</feature>
<reference evidence="3 4" key="3">
    <citation type="journal article" date="2017" name="G3 (Bethesda)">
        <title>Comparative analysis highlights variable genome content of wheat rusts and divergence of the mating loci.</title>
        <authorList>
            <person name="Cuomo C.A."/>
            <person name="Bakkeren G."/>
            <person name="Khalil H.B."/>
            <person name="Panwar V."/>
            <person name="Joly D."/>
            <person name="Linning R."/>
            <person name="Sakthikumar S."/>
            <person name="Song X."/>
            <person name="Adiconis X."/>
            <person name="Fan L."/>
            <person name="Goldberg J.M."/>
            <person name="Levin J.Z."/>
            <person name="Young S."/>
            <person name="Zeng Q."/>
            <person name="Anikster Y."/>
            <person name="Bruce M."/>
            <person name="Wang M."/>
            <person name="Yin C."/>
            <person name="McCallum B."/>
            <person name="Szabo L.J."/>
            <person name="Hulbert S."/>
            <person name="Chen X."/>
            <person name="Fellers J.P."/>
        </authorList>
    </citation>
    <scope>NUCLEOTIDE SEQUENCE</scope>
    <source>
        <strain evidence="3">isolate 1-1 / race 1 (BBBD)</strain>
        <strain evidence="4">Isolate 1-1 / race 1 (BBBD)</strain>
    </source>
</reference>
<reference evidence="2" key="1">
    <citation type="submission" date="2009-11" db="EMBL/GenBank/DDBJ databases">
        <authorList>
            <consortium name="The Broad Institute Genome Sequencing Platform"/>
            <person name="Ward D."/>
            <person name="Feldgarden M."/>
            <person name="Earl A."/>
            <person name="Young S.K."/>
            <person name="Zeng Q."/>
            <person name="Koehrsen M."/>
            <person name="Alvarado L."/>
            <person name="Berlin A."/>
            <person name="Bochicchio J."/>
            <person name="Borenstein D."/>
            <person name="Chapman S.B."/>
            <person name="Chen Z."/>
            <person name="Engels R."/>
            <person name="Freedman E."/>
            <person name="Gellesch M."/>
            <person name="Goldberg J."/>
            <person name="Griggs A."/>
            <person name="Gujja S."/>
            <person name="Heilman E."/>
            <person name="Heiman D."/>
            <person name="Hepburn T."/>
            <person name="Howarth C."/>
            <person name="Jen D."/>
            <person name="Larson L."/>
            <person name="Lewis B."/>
            <person name="Mehta T."/>
            <person name="Park D."/>
            <person name="Pearson M."/>
            <person name="Roberts A."/>
            <person name="Saif S."/>
            <person name="Shea T."/>
            <person name="Shenoy N."/>
            <person name="Sisk P."/>
            <person name="Stolte C."/>
            <person name="Sykes S."/>
            <person name="Thomson T."/>
            <person name="Walk T."/>
            <person name="White J."/>
            <person name="Yandava C."/>
            <person name="Izard J."/>
            <person name="Baranova O.V."/>
            <person name="Blanton J.M."/>
            <person name="Tanner A.C."/>
            <person name="Dewhirst F.E."/>
            <person name="Haas B."/>
            <person name="Nusbaum C."/>
            <person name="Birren B."/>
        </authorList>
    </citation>
    <scope>NUCLEOTIDE SEQUENCE [LARGE SCALE GENOMIC DNA]</scope>
    <source>
        <strain evidence="2">1-1 BBBD Race 1</strain>
    </source>
</reference>
<dbReference type="OrthoDB" id="5535068at2759"/>
<feature type="compositionally biased region" description="Basic and acidic residues" evidence="1">
    <location>
        <begin position="692"/>
        <end position="704"/>
    </location>
</feature>
<proteinExistence type="predicted"/>
<dbReference type="VEuPathDB" id="FungiDB:PTTG_00223"/>
<feature type="compositionally biased region" description="Basic and acidic residues" evidence="1">
    <location>
        <begin position="419"/>
        <end position="428"/>
    </location>
</feature>